<comment type="caution">
    <text evidence="1">The sequence shown here is derived from an EMBL/GenBank/DDBJ whole genome shotgun (WGS) entry which is preliminary data.</text>
</comment>
<gene>
    <name evidence="1" type="ORF">NM208_g1467</name>
</gene>
<accession>A0ACC1SWK0</accession>
<dbReference type="EMBL" id="JANRMS010000076">
    <property type="protein sequence ID" value="KAJ3547530.1"/>
    <property type="molecule type" value="Genomic_DNA"/>
</dbReference>
<name>A0ACC1SWK0_9HYPO</name>
<evidence type="ECO:0000313" key="1">
    <source>
        <dbReference type="EMBL" id="KAJ3547530.1"/>
    </source>
</evidence>
<sequence>MHACAQEGEDSILKALLQAGAEVDAQGHLGQTPLCRLCKSPNPRISDENMTRTATTLLNNGADPNSRDHEGLTPIVYACKEECEGVKRLLISRGADTDVKDINGNTLSQILKIRKQDPTGLLLVSYYGNSDDPDNPDDSDDSDDFKELVYTVWKNWTQARLSGIGRRDWCDVIPLDEAVTEHVPSAIVDGVWLKVRLLEDSFDPSLYAVWHPQTVWGFPLHDCCWHILRANDPSMPEEAVVQSFFDLCRSQPIQLKLMDWGHDYGGLLRYELGPTVVCPGESTILDGKALIGKAYMSNPLDIPELQSILEEKDLEFPSSQPGLFFSPVVNKDPFAMFPDEVLVRILAHLHSKDVVSLLFSSRKFVNAGLPGPFWRSRFWAGMEGSHVFELFGEGWLAPRNWRRTYWHVKANNKNPALNNRRRIWDLACKLNTLIRIRMQLQDCKGVPIRLGEGDENAKPCRWNSHMGTVAPLSGYFRRGSRALYHREVLLKGRISRISISVTRFEGRTYICGLSFSHHDRIVHIGYHPKARSDVEVVFDDSLCCAYRIPSFELARDPRGIRGIRALSSDNCWSEWVGDHVDLPRTIITCDQLHERSTTPILTIVAGFDAIKMVSVNAKGARMASLRDTRLWYPEIPEPHLHLLGADHDKLQEFRGALPHSVCMFGGPNGLWLSHLKEVRVWGIDRSSLGEWGDNTCVMGIEFKYDKELNNAGERITGIDVMYQSPHFMAGFILSTSFGQRKEFPPHCKHYIDQDEGSDDFSENLRPPPETDIVGFYSTLEHNDIINEHDKVLTDLGVLCANKVQSA</sequence>
<organism evidence="1 2">
    <name type="scientific">Fusarium decemcellulare</name>
    <dbReference type="NCBI Taxonomy" id="57161"/>
    <lineage>
        <taxon>Eukaryota</taxon>
        <taxon>Fungi</taxon>
        <taxon>Dikarya</taxon>
        <taxon>Ascomycota</taxon>
        <taxon>Pezizomycotina</taxon>
        <taxon>Sordariomycetes</taxon>
        <taxon>Hypocreomycetidae</taxon>
        <taxon>Hypocreales</taxon>
        <taxon>Nectriaceae</taxon>
        <taxon>Fusarium</taxon>
        <taxon>Fusarium decemcellulare species complex</taxon>
    </lineage>
</organism>
<evidence type="ECO:0000313" key="2">
    <source>
        <dbReference type="Proteomes" id="UP001148629"/>
    </source>
</evidence>
<keyword evidence="2" id="KW-1185">Reference proteome</keyword>
<reference evidence="1" key="1">
    <citation type="submission" date="2022-08" db="EMBL/GenBank/DDBJ databases">
        <title>Genome Sequence of Fusarium decemcellulare.</title>
        <authorList>
            <person name="Buettner E."/>
        </authorList>
    </citation>
    <scope>NUCLEOTIDE SEQUENCE</scope>
    <source>
        <strain evidence="1">Babe19</strain>
    </source>
</reference>
<proteinExistence type="predicted"/>
<dbReference type="Proteomes" id="UP001148629">
    <property type="component" value="Unassembled WGS sequence"/>
</dbReference>
<protein>
    <submittedName>
        <fullName evidence="1">Uncharacterized protein</fullName>
    </submittedName>
</protein>